<name>A0AAJ2JBA6_STEMA</name>
<sequence>MNELLAAIDSISLDEVMTADTSFLDEQRGAIRLWIGSVSQGEISKEARAAVLEAIKLFRAAVTCAKHKAKAQRQIEQAEAILKELDARQGGKQRSGEDLEDYNAVINRRADFIDKYNYRDNEFKSAYKDVSNAIPSEWAHGSGMRA</sequence>
<evidence type="ECO:0000313" key="2">
    <source>
        <dbReference type="Proteomes" id="UP001251948"/>
    </source>
</evidence>
<gene>
    <name evidence="1" type="ORF">ROV92_11630</name>
</gene>
<dbReference type="AlphaFoldDB" id="A0AAJ2JBA6"/>
<protein>
    <submittedName>
        <fullName evidence="1">Uncharacterized protein</fullName>
    </submittedName>
</protein>
<dbReference type="Proteomes" id="UP001251948">
    <property type="component" value="Unassembled WGS sequence"/>
</dbReference>
<reference evidence="1" key="1">
    <citation type="submission" date="2023-07" db="EMBL/GenBank/DDBJ databases">
        <title>Comparative genomics of clinical Stenotrophomonas maltophilia isolates reveals regions of diversity which correlate with colonization and persistence in vivo.</title>
        <authorList>
            <person name="Mcdaniel M.S."/>
            <person name="Swords W.E."/>
            <person name="Sumpter N.A."/>
            <person name="Lindgren N.R."/>
            <person name="Billiot C.E."/>
        </authorList>
    </citation>
    <scope>NUCLEOTIDE SEQUENCE</scope>
    <source>
        <strain evidence="1">Ism4</strain>
    </source>
</reference>
<evidence type="ECO:0000313" key="1">
    <source>
        <dbReference type="EMBL" id="MDT3468636.1"/>
    </source>
</evidence>
<dbReference type="EMBL" id="JAVSKO010000004">
    <property type="protein sequence ID" value="MDT3468636.1"/>
    <property type="molecule type" value="Genomic_DNA"/>
</dbReference>
<organism evidence="1 2">
    <name type="scientific">Stenotrophomonas maltophilia</name>
    <name type="common">Pseudomonas maltophilia</name>
    <name type="synonym">Xanthomonas maltophilia</name>
    <dbReference type="NCBI Taxonomy" id="40324"/>
    <lineage>
        <taxon>Bacteria</taxon>
        <taxon>Pseudomonadati</taxon>
        <taxon>Pseudomonadota</taxon>
        <taxon>Gammaproteobacteria</taxon>
        <taxon>Lysobacterales</taxon>
        <taxon>Lysobacteraceae</taxon>
        <taxon>Stenotrophomonas</taxon>
        <taxon>Stenotrophomonas maltophilia group</taxon>
    </lineage>
</organism>
<dbReference type="RefSeq" id="WP_312562308.1">
    <property type="nucleotide sequence ID" value="NZ_JAVSKO010000004.1"/>
</dbReference>
<proteinExistence type="predicted"/>
<accession>A0AAJ2JBA6</accession>
<comment type="caution">
    <text evidence="1">The sequence shown here is derived from an EMBL/GenBank/DDBJ whole genome shotgun (WGS) entry which is preliminary data.</text>
</comment>